<keyword evidence="2" id="KW-1185">Reference proteome</keyword>
<protein>
    <submittedName>
        <fullName evidence="1">Uncharacterized protein</fullName>
    </submittedName>
</protein>
<dbReference type="Proteomes" id="UP000828941">
    <property type="component" value="Chromosome 11"/>
</dbReference>
<name>A0ACB9LS60_BAUVA</name>
<proteinExistence type="predicted"/>
<gene>
    <name evidence="1" type="ORF">L6164_027193</name>
</gene>
<organism evidence="1 2">
    <name type="scientific">Bauhinia variegata</name>
    <name type="common">Purple orchid tree</name>
    <name type="synonym">Phanera variegata</name>
    <dbReference type="NCBI Taxonomy" id="167791"/>
    <lineage>
        <taxon>Eukaryota</taxon>
        <taxon>Viridiplantae</taxon>
        <taxon>Streptophyta</taxon>
        <taxon>Embryophyta</taxon>
        <taxon>Tracheophyta</taxon>
        <taxon>Spermatophyta</taxon>
        <taxon>Magnoliopsida</taxon>
        <taxon>eudicotyledons</taxon>
        <taxon>Gunneridae</taxon>
        <taxon>Pentapetalae</taxon>
        <taxon>rosids</taxon>
        <taxon>fabids</taxon>
        <taxon>Fabales</taxon>
        <taxon>Fabaceae</taxon>
        <taxon>Cercidoideae</taxon>
        <taxon>Cercideae</taxon>
        <taxon>Bauhiniinae</taxon>
        <taxon>Bauhinia</taxon>
    </lineage>
</organism>
<accession>A0ACB9LS60</accession>
<evidence type="ECO:0000313" key="2">
    <source>
        <dbReference type="Proteomes" id="UP000828941"/>
    </source>
</evidence>
<comment type="caution">
    <text evidence="1">The sequence shown here is derived from an EMBL/GenBank/DDBJ whole genome shotgun (WGS) entry which is preliminary data.</text>
</comment>
<reference evidence="1 2" key="1">
    <citation type="journal article" date="2022" name="DNA Res.">
        <title>Chromosomal-level genome assembly of the orchid tree Bauhinia variegata (Leguminosae; Cercidoideae) supports the allotetraploid origin hypothesis of Bauhinia.</title>
        <authorList>
            <person name="Zhong Y."/>
            <person name="Chen Y."/>
            <person name="Zheng D."/>
            <person name="Pang J."/>
            <person name="Liu Y."/>
            <person name="Luo S."/>
            <person name="Meng S."/>
            <person name="Qian L."/>
            <person name="Wei D."/>
            <person name="Dai S."/>
            <person name="Zhou R."/>
        </authorList>
    </citation>
    <scope>NUCLEOTIDE SEQUENCE [LARGE SCALE GENOMIC DNA]</scope>
    <source>
        <strain evidence="1">BV-YZ2020</strain>
    </source>
</reference>
<evidence type="ECO:0000313" key="1">
    <source>
        <dbReference type="EMBL" id="KAI4314267.1"/>
    </source>
</evidence>
<dbReference type="EMBL" id="CM039436">
    <property type="protein sequence ID" value="KAI4314267.1"/>
    <property type="molecule type" value="Genomic_DNA"/>
</dbReference>
<sequence length="366" mass="40261">MRPYPHLLLMLALSFVLLDISVSDSGPISHPTIRFSVKEIFPKIKEWFKASGIGQVFKTLWADLTRQQAPITRGTKLDGLGKIKVFLDLLGYVNPVLGLIDDVFDVAFELAVKSYQTTYSLNSTGALDFDTLQHMSYPRCGVADIVNNKTTINTVDPNHWWIEGKTEFTYGFLPNTSMLNGIADDDIRALIKDAFSKWSNITMLNFTESKYNVSDIVIVFTELDGKGAVVGGSDGNSTVHFGYFYVDKEEQWVLPGENKTEEAIDLESVVIHQIGHLLGLEHSTAEDSVMYPSILPSNESKLNFADNDIERIQKLYPRPSSPPSPAPAPASQGHSSPTTASGGVGLGCRGLVTVLSIGFAFVVLFY</sequence>